<dbReference type="Proteomes" id="UP000478052">
    <property type="component" value="Unassembled WGS sequence"/>
</dbReference>
<dbReference type="OrthoDB" id="5239715at2759"/>
<evidence type="ECO:0000256" key="2">
    <source>
        <dbReference type="ARBA" id="ARBA00022553"/>
    </source>
</evidence>
<dbReference type="AlphaFoldDB" id="A0A6G0ZCQ9"/>
<dbReference type="PRINTS" id="PR00449">
    <property type="entry name" value="RASTRNSFRMNG"/>
</dbReference>
<dbReference type="GO" id="GO:0003924">
    <property type="term" value="F:GTPase activity"/>
    <property type="evidence" value="ECO:0007669"/>
    <property type="project" value="InterPro"/>
</dbReference>
<dbReference type="InterPro" id="IPR001806">
    <property type="entry name" value="Small_GTPase"/>
</dbReference>
<comment type="caution">
    <text evidence="3">The sequence shown here is derived from an EMBL/GenBank/DDBJ whole genome shotgun (WGS) entry which is preliminary data.</text>
</comment>
<dbReference type="InterPro" id="IPR027417">
    <property type="entry name" value="P-loop_NTPase"/>
</dbReference>
<reference evidence="3 4" key="1">
    <citation type="submission" date="2019-08" db="EMBL/GenBank/DDBJ databases">
        <title>Whole genome of Aphis craccivora.</title>
        <authorList>
            <person name="Voronova N.V."/>
            <person name="Shulinski R.S."/>
            <person name="Bandarenka Y.V."/>
            <person name="Zhorov D.G."/>
            <person name="Warner D."/>
        </authorList>
    </citation>
    <scope>NUCLEOTIDE SEQUENCE [LARGE SCALE GENOMIC DNA]</scope>
    <source>
        <strain evidence="3">180601</strain>
        <tissue evidence="3">Whole Body</tissue>
    </source>
</reference>
<dbReference type="EMBL" id="VUJU01000723">
    <property type="protein sequence ID" value="KAF0768674.1"/>
    <property type="molecule type" value="Genomic_DNA"/>
</dbReference>
<dbReference type="GO" id="GO:0005886">
    <property type="term" value="C:plasma membrane"/>
    <property type="evidence" value="ECO:0007669"/>
    <property type="project" value="TreeGrafter"/>
</dbReference>
<evidence type="ECO:0000256" key="1">
    <source>
        <dbReference type="ARBA" id="ARBA00008846"/>
    </source>
</evidence>
<dbReference type="Gene3D" id="3.40.50.300">
    <property type="entry name" value="P-loop containing nucleotide triphosphate hydrolases"/>
    <property type="match status" value="1"/>
</dbReference>
<name>A0A6G0ZCQ9_APHCR</name>
<sequence length="117" mass="12735">MVMRHKQHSPSNLSGISPFDGSCCGGNSSYNDLSSGESSVAEEIPKYRVVLLGESGVGKTALVSQFMTSEYMNTYDASLDDEFGEKTVSILLDGEESEMVFIDHPSIEMSADKWSHS</sequence>
<keyword evidence="4" id="KW-1185">Reference proteome</keyword>
<evidence type="ECO:0000313" key="4">
    <source>
        <dbReference type="Proteomes" id="UP000478052"/>
    </source>
</evidence>
<dbReference type="InterPro" id="IPR051641">
    <property type="entry name" value="RGK_GTP-binding_reg"/>
</dbReference>
<comment type="similarity">
    <text evidence="1">Belongs to the small GTPase superfamily. RGK family.</text>
</comment>
<evidence type="ECO:0000313" key="3">
    <source>
        <dbReference type="EMBL" id="KAF0768674.1"/>
    </source>
</evidence>
<dbReference type="PANTHER" id="PTHR45775:SF6">
    <property type="entry name" value="RAD, GEM_KIR FAMILY MEMBER 2, ISOFORM C"/>
    <property type="match status" value="1"/>
</dbReference>
<dbReference type="GO" id="GO:0005525">
    <property type="term" value="F:GTP binding"/>
    <property type="evidence" value="ECO:0007669"/>
    <property type="project" value="InterPro"/>
</dbReference>
<dbReference type="PANTHER" id="PTHR45775">
    <property type="entry name" value="RAD, GEM/KIR FAMILY MEMBER 2, ISOFORM C"/>
    <property type="match status" value="1"/>
</dbReference>
<protein>
    <submittedName>
        <fullName evidence="3">Myosin-G heavy chain</fullName>
    </submittedName>
</protein>
<accession>A0A6G0ZCQ9</accession>
<keyword evidence="2" id="KW-0597">Phosphoprotein</keyword>
<proteinExistence type="inferred from homology"/>
<dbReference type="GO" id="GO:0005246">
    <property type="term" value="F:calcium channel regulator activity"/>
    <property type="evidence" value="ECO:0007669"/>
    <property type="project" value="TreeGrafter"/>
</dbReference>
<gene>
    <name evidence="3" type="ORF">FWK35_00007792</name>
</gene>
<organism evidence="3 4">
    <name type="scientific">Aphis craccivora</name>
    <name type="common">Cowpea aphid</name>
    <dbReference type="NCBI Taxonomy" id="307492"/>
    <lineage>
        <taxon>Eukaryota</taxon>
        <taxon>Metazoa</taxon>
        <taxon>Ecdysozoa</taxon>
        <taxon>Arthropoda</taxon>
        <taxon>Hexapoda</taxon>
        <taxon>Insecta</taxon>
        <taxon>Pterygota</taxon>
        <taxon>Neoptera</taxon>
        <taxon>Paraneoptera</taxon>
        <taxon>Hemiptera</taxon>
        <taxon>Sternorrhyncha</taxon>
        <taxon>Aphidomorpha</taxon>
        <taxon>Aphidoidea</taxon>
        <taxon>Aphididae</taxon>
        <taxon>Aphidini</taxon>
        <taxon>Aphis</taxon>
        <taxon>Aphis</taxon>
    </lineage>
</organism>
<dbReference type="Pfam" id="PF00071">
    <property type="entry name" value="Ras"/>
    <property type="match status" value="1"/>
</dbReference>
<dbReference type="SUPFAM" id="SSF52540">
    <property type="entry name" value="P-loop containing nucleoside triphosphate hydrolases"/>
    <property type="match status" value="1"/>
</dbReference>